<evidence type="ECO:0000256" key="2">
    <source>
        <dbReference type="ARBA" id="ARBA00022679"/>
    </source>
</evidence>
<dbReference type="AlphaFoldDB" id="A0AAD7UIT2"/>
<evidence type="ECO:0000313" key="6">
    <source>
        <dbReference type="Proteomes" id="UP001230188"/>
    </source>
</evidence>
<dbReference type="Proteomes" id="UP001230188">
    <property type="component" value="Unassembled WGS sequence"/>
</dbReference>
<protein>
    <recommendedName>
        <fullName evidence="4">Glycosyltransferase 61 catalytic domain-containing protein</fullName>
    </recommendedName>
</protein>
<evidence type="ECO:0000256" key="1">
    <source>
        <dbReference type="ARBA" id="ARBA00022676"/>
    </source>
</evidence>
<keyword evidence="3" id="KW-0325">Glycoprotein</keyword>
<feature type="domain" description="Glycosyltransferase 61 catalytic" evidence="4">
    <location>
        <begin position="27"/>
        <end position="249"/>
    </location>
</feature>
<evidence type="ECO:0000256" key="3">
    <source>
        <dbReference type="ARBA" id="ARBA00023180"/>
    </source>
</evidence>
<dbReference type="Pfam" id="PF04577">
    <property type="entry name" value="Glyco_transf_61"/>
    <property type="match status" value="1"/>
</dbReference>
<dbReference type="InterPro" id="IPR007657">
    <property type="entry name" value="Glycosyltransferase_61"/>
</dbReference>
<sequence>MFVAAAVVRACVRSAPNPEFASSPSNYAHWMLAHAYPTIVALRGAEVERVVFPLVHGENEGLRLWARQYADLLGWPVEFADEAAVVTLAEGSFEVPFDDEGALIAACERHDLPASACAQVRAATTGGTAIPACAVTVSIAVPHLAFCTATHWRDLASFQDFVRSRFPPKPMTPRVVVLLRADADRDWDVKGLEKACARRWPGVDVSCESFSRATRLREVARALGDARVLVAPHGAALANCVFLPPGARVFELDAHAHRHFHRFFYQDYARGLGLSPSKVWLDDHGRRYDVHPNDLRNCTMYHDNGTQILGHSKQALRAARILDYTHPILLTDDILNDLVSAALGQLG</sequence>
<evidence type="ECO:0000313" key="5">
    <source>
        <dbReference type="EMBL" id="KAJ8605346.1"/>
    </source>
</evidence>
<accession>A0AAD7UIT2</accession>
<dbReference type="InterPro" id="IPR049625">
    <property type="entry name" value="Glyco_transf_61_cat"/>
</dbReference>
<name>A0AAD7UIT2_9STRA</name>
<keyword evidence="1" id="KW-0328">Glycosyltransferase</keyword>
<proteinExistence type="predicted"/>
<evidence type="ECO:0000259" key="4">
    <source>
        <dbReference type="Pfam" id="PF04577"/>
    </source>
</evidence>
<keyword evidence="6" id="KW-1185">Reference proteome</keyword>
<dbReference type="EMBL" id="JAQMWT010000316">
    <property type="protein sequence ID" value="KAJ8605346.1"/>
    <property type="molecule type" value="Genomic_DNA"/>
</dbReference>
<organism evidence="5 6">
    <name type="scientific">Chrysophaeum taylorii</name>
    <dbReference type="NCBI Taxonomy" id="2483200"/>
    <lineage>
        <taxon>Eukaryota</taxon>
        <taxon>Sar</taxon>
        <taxon>Stramenopiles</taxon>
        <taxon>Ochrophyta</taxon>
        <taxon>Pelagophyceae</taxon>
        <taxon>Pelagomonadales</taxon>
        <taxon>Pelagomonadaceae</taxon>
        <taxon>Chrysophaeum</taxon>
    </lineage>
</organism>
<comment type="caution">
    <text evidence="5">The sequence shown here is derived from an EMBL/GenBank/DDBJ whole genome shotgun (WGS) entry which is preliminary data.</text>
</comment>
<reference evidence="5" key="1">
    <citation type="submission" date="2023-01" db="EMBL/GenBank/DDBJ databases">
        <title>Metagenome sequencing of chrysophaentin producing Chrysophaeum taylorii.</title>
        <authorList>
            <person name="Davison J."/>
            <person name="Bewley C."/>
        </authorList>
    </citation>
    <scope>NUCLEOTIDE SEQUENCE</scope>
    <source>
        <strain evidence="5">NIES-1699</strain>
    </source>
</reference>
<dbReference type="PANTHER" id="PTHR20961">
    <property type="entry name" value="GLYCOSYLTRANSFERASE"/>
    <property type="match status" value="1"/>
</dbReference>
<keyword evidence="2" id="KW-0808">Transferase</keyword>
<dbReference type="GO" id="GO:0016757">
    <property type="term" value="F:glycosyltransferase activity"/>
    <property type="evidence" value="ECO:0007669"/>
    <property type="project" value="UniProtKB-KW"/>
</dbReference>
<gene>
    <name evidence="5" type="ORF">CTAYLR_002409</name>
</gene>